<feature type="transmembrane region" description="Helical" evidence="1">
    <location>
        <begin position="7"/>
        <end position="23"/>
    </location>
</feature>
<protein>
    <submittedName>
        <fullName evidence="2">DUF2752 domain-containing protein</fullName>
    </submittedName>
</protein>
<dbReference type="Pfam" id="PF10825">
    <property type="entry name" value="DUF2752"/>
    <property type="match status" value="1"/>
</dbReference>
<keyword evidence="1" id="KW-0472">Membrane</keyword>
<reference evidence="2 3" key="1">
    <citation type="submission" date="2019-11" db="EMBL/GenBank/DDBJ databases">
        <title>Pedobacter sp. HMF7056 Genome sequencing and assembly.</title>
        <authorList>
            <person name="Kang H."/>
            <person name="Kim H."/>
            <person name="Joh K."/>
        </authorList>
    </citation>
    <scope>NUCLEOTIDE SEQUENCE [LARGE SCALE GENOMIC DNA]</scope>
    <source>
        <strain evidence="2 3">HMF7056</strain>
    </source>
</reference>
<feature type="transmembrane region" description="Helical" evidence="1">
    <location>
        <begin position="108"/>
        <end position="127"/>
    </location>
</feature>
<dbReference type="Proteomes" id="UP000451233">
    <property type="component" value="Unassembled WGS sequence"/>
</dbReference>
<comment type="caution">
    <text evidence="2">The sequence shown here is derived from an EMBL/GenBank/DDBJ whole genome shotgun (WGS) entry which is preliminary data.</text>
</comment>
<accession>A0A7K1Y2S8</accession>
<keyword evidence="3" id="KW-1185">Reference proteome</keyword>
<evidence type="ECO:0000256" key="1">
    <source>
        <dbReference type="SAM" id="Phobius"/>
    </source>
</evidence>
<dbReference type="AlphaFoldDB" id="A0A7K1Y2S8"/>
<keyword evidence="1" id="KW-1133">Transmembrane helix</keyword>
<evidence type="ECO:0000313" key="3">
    <source>
        <dbReference type="Proteomes" id="UP000451233"/>
    </source>
</evidence>
<keyword evidence="1" id="KW-0812">Transmembrane</keyword>
<organism evidence="2 3">
    <name type="scientific">Hufsiella ginkgonis</name>
    <dbReference type="NCBI Taxonomy" id="2695274"/>
    <lineage>
        <taxon>Bacteria</taxon>
        <taxon>Pseudomonadati</taxon>
        <taxon>Bacteroidota</taxon>
        <taxon>Sphingobacteriia</taxon>
        <taxon>Sphingobacteriales</taxon>
        <taxon>Sphingobacteriaceae</taxon>
        <taxon>Hufsiella</taxon>
    </lineage>
</organism>
<dbReference type="RefSeq" id="WP_160908554.1">
    <property type="nucleotide sequence ID" value="NZ_WVHS01000005.1"/>
</dbReference>
<proteinExistence type="predicted"/>
<feature type="transmembrane region" description="Helical" evidence="1">
    <location>
        <begin position="68"/>
        <end position="87"/>
    </location>
</feature>
<sequence>MKRPEYYLLPVVTVAALAVIYVACDPVSPAFFLHCPFRRLTGLDCPGCGSQRAFHALLHGEVARAADYNLLLVVSLPFLPVYTYYRLRTATGDTRRWQLPSYRYTPHVIFGLVAGFWLLRNLPVYPFTYLAS</sequence>
<name>A0A7K1Y2S8_9SPHI</name>
<dbReference type="InterPro" id="IPR021215">
    <property type="entry name" value="DUF2752"/>
</dbReference>
<gene>
    <name evidence="2" type="ORF">GS398_19830</name>
</gene>
<evidence type="ECO:0000313" key="2">
    <source>
        <dbReference type="EMBL" id="MXV17560.1"/>
    </source>
</evidence>
<dbReference type="EMBL" id="WVHS01000005">
    <property type="protein sequence ID" value="MXV17560.1"/>
    <property type="molecule type" value="Genomic_DNA"/>
</dbReference>